<dbReference type="Gene3D" id="3.40.30.10">
    <property type="entry name" value="Glutaredoxin"/>
    <property type="match status" value="1"/>
</dbReference>
<evidence type="ECO:0000313" key="2">
    <source>
        <dbReference type="EMBL" id="MBO7743509.1"/>
    </source>
</evidence>
<feature type="domain" description="DSBA-like thioredoxin" evidence="1">
    <location>
        <begin position="3"/>
        <end position="206"/>
    </location>
</feature>
<gene>
    <name evidence="2" type="ORF">I8J29_04840</name>
</gene>
<dbReference type="PANTHER" id="PTHR13887:SF41">
    <property type="entry name" value="THIOREDOXIN SUPERFAMILY PROTEIN"/>
    <property type="match status" value="1"/>
</dbReference>
<dbReference type="PANTHER" id="PTHR13887">
    <property type="entry name" value="GLUTATHIONE S-TRANSFERASE KAPPA"/>
    <property type="match status" value="1"/>
</dbReference>
<dbReference type="InterPro" id="IPR036249">
    <property type="entry name" value="Thioredoxin-like_sf"/>
</dbReference>
<accession>A0ABS3W5D6</accession>
<dbReference type="EMBL" id="JAGGDJ010000002">
    <property type="protein sequence ID" value="MBO7743509.1"/>
    <property type="molecule type" value="Genomic_DNA"/>
</dbReference>
<dbReference type="RefSeq" id="WP_208846532.1">
    <property type="nucleotide sequence ID" value="NZ_JAGGDJ010000002.1"/>
</dbReference>
<reference evidence="2 3" key="1">
    <citation type="submission" date="2021-03" db="EMBL/GenBank/DDBJ databases">
        <title>Paenibacillus artemisicola MWE-103 whole genome sequence.</title>
        <authorList>
            <person name="Ham Y.J."/>
        </authorList>
    </citation>
    <scope>NUCLEOTIDE SEQUENCE [LARGE SCALE GENOMIC DNA]</scope>
    <source>
        <strain evidence="2 3">MWE-103</strain>
    </source>
</reference>
<dbReference type="Proteomes" id="UP000670947">
    <property type="component" value="Unassembled WGS sequence"/>
</dbReference>
<comment type="caution">
    <text evidence="2">The sequence shown here is derived from an EMBL/GenBank/DDBJ whole genome shotgun (WGS) entry which is preliminary data.</text>
</comment>
<name>A0ABS3W5D6_9BACL</name>
<proteinExistence type="predicted"/>
<sequence length="239" mass="25970">MRIDVWSDVMCPLCYIGKTNLDTAIERFDGKAEVEVAYRPFQLFPNAPSGSGKGYYAWTAEIHGGGMTADYVKESNKAVIAMAEAVGLEYRLDTLIPSNTAAALRIALYAQERGSAGAWMARAYKAYFTDSMDIGDPGTLAKLAEESGLDGQAVLHILSGDRYKDAVKQERQRGEKLGISGTPFYVFDDKYAVSGVRSSQAFLEILERVRSEELSLEMLEAGSQDEMQGGACGDNGCAL</sequence>
<evidence type="ECO:0000259" key="1">
    <source>
        <dbReference type="Pfam" id="PF01323"/>
    </source>
</evidence>
<protein>
    <submittedName>
        <fullName evidence="2">DsbA family oxidoreductase</fullName>
    </submittedName>
</protein>
<dbReference type="InterPro" id="IPR001853">
    <property type="entry name" value="DSBA-like_thioredoxin_dom"/>
</dbReference>
<evidence type="ECO:0000313" key="3">
    <source>
        <dbReference type="Proteomes" id="UP000670947"/>
    </source>
</evidence>
<dbReference type="CDD" id="cd03024">
    <property type="entry name" value="DsbA_FrnE"/>
    <property type="match status" value="1"/>
</dbReference>
<organism evidence="2 3">
    <name type="scientific">Paenibacillus artemisiicola</name>
    <dbReference type="NCBI Taxonomy" id="1172618"/>
    <lineage>
        <taxon>Bacteria</taxon>
        <taxon>Bacillati</taxon>
        <taxon>Bacillota</taxon>
        <taxon>Bacilli</taxon>
        <taxon>Bacillales</taxon>
        <taxon>Paenibacillaceae</taxon>
        <taxon>Paenibacillus</taxon>
    </lineage>
</organism>
<dbReference type="SUPFAM" id="SSF52833">
    <property type="entry name" value="Thioredoxin-like"/>
    <property type="match status" value="1"/>
</dbReference>
<dbReference type="Pfam" id="PF01323">
    <property type="entry name" value="DSBA"/>
    <property type="match status" value="1"/>
</dbReference>
<keyword evidence="3" id="KW-1185">Reference proteome</keyword>